<dbReference type="Pfam" id="PF00013">
    <property type="entry name" value="KH_1"/>
    <property type="match status" value="1"/>
</dbReference>
<dbReference type="Gene3D" id="3.90.1140.10">
    <property type="entry name" value="Cyclic phosphodiesterase"/>
    <property type="match status" value="1"/>
</dbReference>
<keyword evidence="3" id="KW-0808">Transferase</keyword>
<dbReference type="Pfam" id="PF10469">
    <property type="entry name" value="AKAP7_NLS"/>
    <property type="match status" value="1"/>
</dbReference>
<dbReference type="SUPFAM" id="SSF54791">
    <property type="entry name" value="Eukaryotic type KH-domain (KH-domain type I)"/>
    <property type="match status" value="1"/>
</dbReference>
<reference evidence="3 4" key="1">
    <citation type="submission" date="2023-12" db="EMBL/GenBank/DDBJ databases">
        <title>A high-quality genome assembly for Dillenia turbinata (Dilleniales).</title>
        <authorList>
            <person name="Chanderbali A."/>
        </authorList>
    </citation>
    <scope>NUCLEOTIDE SEQUENCE [LARGE SCALE GENOMIC DNA]</scope>
    <source>
        <strain evidence="3">LSX21</strain>
        <tissue evidence="3">Leaf</tissue>
    </source>
</reference>
<accession>A0AAN8UB11</accession>
<dbReference type="Proteomes" id="UP001370490">
    <property type="component" value="Unassembled WGS sequence"/>
</dbReference>
<organism evidence="3 4">
    <name type="scientific">Dillenia turbinata</name>
    <dbReference type="NCBI Taxonomy" id="194707"/>
    <lineage>
        <taxon>Eukaryota</taxon>
        <taxon>Viridiplantae</taxon>
        <taxon>Streptophyta</taxon>
        <taxon>Embryophyta</taxon>
        <taxon>Tracheophyta</taxon>
        <taxon>Spermatophyta</taxon>
        <taxon>Magnoliopsida</taxon>
        <taxon>eudicotyledons</taxon>
        <taxon>Gunneridae</taxon>
        <taxon>Pentapetalae</taxon>
        <taxon>Dilleniales</taxon>
        <taxon>Dilleniaceae</taxon>
        <taxon>Dillenia</taxon>
    </lineage>
</organism>
<dbReference type="InterPro" id="IPR009210">
    <property type="entry name" value="ASCC1"/>
</dbReference>
<dbReference type="GO" id="GO:0006307">
    <property type="term" value="P:DNA alkylation repair"/>
    <property type="evidence" value="ECO:0007669"/>
    <property type="project" value="InterPro"/>
</dbReference>
<dbReference type="GO" id="GO:0003723">
    <property type="term" value="F:RNA binding"/>
    <property type="evidence" value="ECO:0007669"/>
    <property type="project" value="UniProtKB-UniRule"/>
</dbReference>
<protein>
    <submittedName>
        <fullName evidence="3">Protein kinase A anchor protein, nuclear localization signal domain</fullName>
    </submittedName>
</protein>
<proteinExistence type="predicted"/>
<dbReference type="InterPro" id="IPR019510">
    <property type="entry name" value="AKAP7-like_phosphoesterase"/>
</dbReference>
<dbReference type="SUPFAM" id="SSF55144">
    <property type="entry name" value="LigT-like"/>
    <property type="match status" value="1"/>
</dbReference>
<dbReference type="PROSITE" id="PS50084">
    <property type="entry name" value="KH_TYPE_1"/>
    <property type="match status" value="1"/>
</dbReference>
<dbReference type="GO" id="GO:0016301">
    <property type="term" value="F:kinase activity"/>
    <property type="evidence" value="ECO:0007669"/>
    <property type="project" value="UniProtKB-KW"/>
</dbReference>
<dbReference type="EMBL" id="JBAMMX010000028">
    <property type="protein sequence ID" value="KAK6912035.1"/>
    <property type="molecule type" value="Genomic_DNA"/>
</dbReference>
<evidence type="ECO:0000313" key="3">
    <source>
        <dbReference type="EMBL" id="KAK6912035.1"/>
    </source>
</evidence>
<dbReference type="InterPro" id="IPR004088">
    <property type="entry name" value="KH_dom_type_1"/>
</dbReference>
<dbReference type="GO" id="GO:0006355">
    <property type="term" value="P:regulation of DNA-templated transcription"/>
    <property type="evidence" value="ECO:0007669"/>
    <property type="project" value="TreeGrafter"/>
</dbReference>
<dbReference type="SMART" id="SM00322">
    <property type="entry name" value="KH"/>
    <property type="match status" value="1"/>
</dbReference>
<keyword evidence="3" id="KW-0418">Kinase</keyword>
<dbReference type="PANTHER" id="PTHR13360">
    <property type="entry name" value="ACTIVATING SIGNAL COINTEGRATOR 1 COMPLEX SUBUNIT 1"/>
    <property type="match status" value="1"/>
</dbReference>
<dbReference type="InterPro" id="IPR009097">
    <property type="entry name" value="Cyclic_Pdiesterase"/>
</dbReference>
<evidence type="ECO:0000313" key="4">
    <source>
        <dbReference type="Proteomes" id="UP001370490"/>
    </source>
</evidence>
<comment type="caution">
    <text evidence="3">The sequence shown here is derived from an EMBL/GenBank/DDBJ whole genome shotgun (WGS) entry which is preliminary data.</text>
</comment>
<gene>
    <name evidence="3" type="ORF">RJ641_024128</name>
</gene>
<evidence type="ECO:0000256" key="1">
    <source>
        <dbReference type="PROSITE-ProRule" id="PRU00117"/>
    </source>
</evidence>
<dbReference type="InterPro" id="IPR036612">
    <property type="entry name" value="KH_dom_type_1_sf"/>
</dbReference>
<dbReference type="Gene3D" id="3.30.1370.10">
    <property type="entry name" value="K Homology domain, type 1"/>
    <property type="match status" value="1"/>
</dbReference>
<dbReference type="PANTHER" id="PTHR13360:SF1">
    <property type="entry name" value="ACTIVATING SIGNAL COINTEGRATOR 1 COMPLEX SUBUNIT 1"/>
    <property type="match status" value="1"/>
</dbReference>
<keyword evidence="1" id="KW-0694">RNA-binding</keyword>
<evidence type="ECO:0000259" key="2">
    <source>
        <dbReference type="SMART" id="SM00322"/>
    </source>
</evidence>
<name>A0AAN8UB11_9MAGN</name>
<feature type="domain" description="K Homology" evidence="2">
    <location>
        <begin position="156"/>
        <end position="224"/>
    </location>
</feature>
<sequence length="517" mass="58345">MLACTRSFFRADRTWKFANSYATLNLNSKPIVSFQLWHSFQYFGINRHMGGANDGKTVMDCSKRQKIANLVLKPVSTQAASSEECSLKVDYGKASEVEIQGKELQHGSLSCVPNDEVVNDRAEAMTELSGSTIFSKMEEKNEEHRDGEEQATVSTDKHSVSLNVASPLIRFIKGKGGFTHEEIERDLGVKIIFPSSKDEETVTVEGTSIERVTTASERIQLIIDEVVNSPKLDYSHFVSLPLAIHPELVDKLITFQNSVLGINQLDLENNLERESDRETSDDEDQDQLLDRGSNVAVELKIAEKEFVKVDITNIPLTSYPPKRLKSSNLSDLGIDKSIFIKPKTFHLTVLMLKLWNKERIDRAAQVLQSISSKVMDALENRPVSIRLKGLECMRGSFAKARVLYAPVEEIGREGRLERACQVIIDAFVEAGLVLEKDAGQKLKLHATVMNARHRKSEDRRKKYDSFDARGIVKQYGSEVWGEYLIREAHLSKRFVFDENGYYHCCASISFPESMQVD</sequence>
<dbReference type="AlphaFoldDB" id="A0AAN8UB11"/>
<dbReference type="GO" id="GO:0005634">
    <property type="term" value="C:nucleus"/>
    <property type="evidence" value="ECO:0007669"/>
    <property type="project" value="TreeGrafter"/>
</dbReference>
<keyword evidence="4" id="KW-1185">Reference proteome</keyword>
<dbReference type="InterPro" id="IPR004087">
    <property type="entry name" value="KH_dom"/>
</dbReference>